<dbReference type="SUPFAM" id="SSF55785">
    <property type="entry name" value="PYP-like sensor domain (PAS domain)"/>
    <property type="match status" value="1"/>
</dbReference>
<feature type="transmembrane region" description="Helical" evidence="14">
    <location>
        <begin position="171"/>
        <end position="190"/>
    </location>
</feature>
<dbReference type="CDD" id="cd00075">
    <property type="entry name" value="HATPase"/>
    <property type="match status" value="1"/>
</dbReference>
<keyword evidence="13 14" id="KW-0472">Membrane</keyword>
<dbReference type="InterPro" id="IPR004358">
    <property type="entry name" value="Sig_transdc_His_kin-like_C"/>
</dbReference>
<evidence type="ECO:0000313" key="17">
    <source>
        <dbReference type="EMBL" id="KJL36570.1"/>
    </source>
</evidence>
<keyword evidence="12" id="KW-0902">Two-component regulatory system</keyword>
<dbReference type="Gene3D" id="1.10.287.130">
    <property type="match status" value="1"/>
</dbReference>
<dbReference type="SUPFAM" id="SSF55890">
    <property type="entry name" value="Sporulation response regulatory protein Spo0B"/>
    <property type="match status" value="1"/>
</dbReference>
<evidence type="ECO:0000256" key="6">
    <source>
        <dbReference type="ARBA" id="ARBA00022679"/>
    </source>
</evidence>
<dbReference type="InterPro" id="IPR050980">
    <property type="entry name" value="2C_sensor_his_kinase"/>
</dbReference>
<dbReference type="InterPro" id="IPR033463">
    <property type="entry name" value="sCache_3"/>
</dbReference>
<evidence type="ECO:0000256" key="12">
    <source>
        <dbReference type="ARBA" id="ARBA00023012"/>
    </source>
</evidence>
<dbReference type="Proteomes" id="UP000257479">
    <property type="component" value="Unassembled WGS sequence"/>
</dbReference>
<proteinExistence type="predicted"/>
<dbReference type="PATRIC" id="fig|400772.4.peg.1603"/>
<keyword evidence="11 14" id="KW-1133">Transmembrane helix</keyword>
<dbReference type="InterPro" id="IPR003594">
    <property type="entry name" value="HATPase_dom"/>
</dbReference>
<evidence type="ECO:0000256" key="5">
    <source>
        <dbReference type="ARBA" id="ARBA00022553"/>
    </source>
</evidence>
<dbReference type="SMART" id="SM00387">
    <property type="entry name" value="HATPase_c"/>
    <property type="match status" value="1"/>
</dbReference>
<evidence type="ECO:0000256" key="2">
    <source>
        <dbReference type="ARBA" id="ARBA00004651"/>
    </source>
</evidence>
<accession>A0A0F0LW97</accession>
<dbReference type="InterPro" id="IPR000014">
    <property type="entry name" value="PAS"/>
</dbReference>
<name>A0A0F0LW97_9MICO</name>
<keyword evidence="5" id="KW-0597">Phosphoprotein</keyword>
<comment type="catalytic activity">
    <reaction evidence="1">
        <text>ATP + protein L-histidine = ADP + protein N-phospho-L-histidine.</text>
        <dbReference type="EC" id="2.7.13.3"/>
    </reaction>
</comment>
<dbReference type="SUPFAM" id="SSF55874">
    <property type="entry name" value="ATPase domain of HSP90 chaperone/DNA topoisomerase II/histidine kinase"/>
    <property type="match status" value="1"/>
</dbReference>
<dbReference type="AlphaFoldDB" id="A0A0F0LW97"/>
<dbReference type="InterPro" id="IPR035965">
    <property type="entry name" value="PAS-like_dom_sf"/>
</dbReference>
<gene>
    <name evidence="17" type="primary">dcuS_1</name>
    <name evidence="16" type="ORF">DCP95_02650</name>
    <name evidence="17" type="ORF">RR49_01583</name>
</gene>
<keyword evidence="4" id="KW-1003">Cell membrane</keyword>
<evidence type="ECO:0000313" key="19">
    <source>
        <dbReference type="Proteomes" id="UP000257479"/>
    </source>
</evidence>
<reference evidence="16 19" key="2">
    <citation type="journal article" date="2018" name="Nat. Biotechnol.">
        <title>A standardized bacterial taxonomy based on genome phylogeny substantially revises the tree of life.</title>
        <authorList>
            <person name="Parks D.H."/>
            <person name="Chuvochina M."/>
            <person name="Waite D.W."/>
            <person name="Rinke C."/>
            <person name="Skarshewski A."/>
            <person name="Chaumeil P.A."/>
            <person name="Hugenholtz P."/>
        </authorList>
    </citation>
    <scope>NUCLEOTIDE SEQUENCE [LARGE SCALE GENOMIC DNA]</scope>
    <source>
        <strain evidence="16">UBA9152</strain>
    </source>
</reference>
<dbReference type="GO" id="GO:0000155">
    <property type="term" value="F:phosphorelay sensor kinase activity"/>
    <property type="evidence" value="ECO:0007669"/>
    <property type="project" value="InterPro"/>
</dbReference>
<reference evidence="17 18" key="1">
    <citation type="submission" date="2015-02" db="EMBL/GenBank/DDBJ databases">
        <title>Draft genome sequences of ten Microbacterium spp. with emphasis on heavy metal contaminated environments.</title>
        <authorList>
            <person name="Corretto E."/>
        </authorList>
    </citation>
    <scope>NUCLEOTIDE SEQUENCE [LARGE SCALE GENOMIC DNA]</scope>
    <source>
        <strain evidence="17 18">DSM 18659</strain>
    </source>
</reference>
<dbReference type="InterPro" id="IPR029151">
    <property type="entry name" value="Sensor-like_sf"/>
</dbReference>
<dbReference type="Pfam" id="PF17203">
    <property type="entry name" value="sCache_3_2"/>
    <property type="match status" value="1"/>
</dbReference>
<keyword evidence="18" id="KW-1185">Reference proteome</keyword>
<evidence type="ECO:0000313" key="16">
    <source>
        <dbReference type="EMBL" id="HAN23454.1"/>
    </source>
</evidence>
<keyword evidence="7 14" id="KW-0812">Transmembrane</keyword>
<dbReference type="EMBL" id="DMNG01000043">
    <property type="protein sequence ID" value="HAN23454.1"/>
    <property type="molecule type" value="Genomic_DNA"/>
</dbReference>
<dbReference type="Gene3D" id="3.30.450.20">
    <property type="entry name" value="PAS domain"/>
    <property type="match status" value="2"/>
</dbReference>
<comment type="subcellular location">
    <subcellularLocation>
        <location evidence="2">Cell membrane</location>
        <topology evidence="2">Multi-pass membrane protein</topology>
    </subcellularLocation>
</comment>
<evidence type="ECO:0000256" key="7">
    <source>
        <dbReference type="ARBA" id="ARBA00022692"/>
    </source>
</evidence>
<dbReference type="CDD" id="cd00130">
    <property type="entry name" value="PAS"/>
    <property type="match status" value="1"/>
</dbReference>
<dbReference type="SUPFAM" id="SSF103190">
    <property type="entry name" value="Sensory domain-like"/>
    <property type="match status" value="1"/>
</dbReference>
<dbReference type="EC" id="2.7.13.3" evidence="3"/>
<dbReference type="InterPro" id="IPR016120">
    <property type="entry name" value="Sig_transdc_His_kin_SpoOB"/>
</dbReference>
<dbReference type="Pfam" id="PF00989">
    <property type="entry name" value="PAS"/>
    <property type="match status" value="1"/>
</dbReference>
<evidence type="ECO:0000256" key="1">
    <source>
        <dbReference type="ARBA" id="ARBA00000085"/>
    </source>
</evidence>
<protein>
    <recommendedName>
        <fullName evidence="3">histidine kinase</fullName>
        <ecNumber evidence="3">2.7.13.3</ecNumber>
    </recommendedName>
</protein>
<dbReference type="Gene3D" id="3.30.565.10">
    <property type="entry name" value="Histidine kinase-like ATPase, C-terminal domain"/>
    <property type="match status" value="1"/>
</dbReference>
<feature type="domain" description="Histidine kinase" evidence="15">
    <location>
        <begin position="417"/>
        <end position="523"/>
    </location>
</feature>
<dbReference type="GO" id="GO:0005524">
    <property type="term" value="F:ATP binding"/>
    <property type="evidence" value="ECO:0007669"/>
    <property type="project" value="UniProtKB-KW"/>
</dbReference>
<dbReference type="PRINTS" id="PR00344">
    <property type="entry name" value="BCTRLSENSOR"/>
</dbReference>
<dbReference type="EMBL" id="JYIY01000073">
    <property type="protein sequence ID" value="KJL36570.1"/>
    <property type="molecule type" value="Genomic_DNA"/>
</dbReference>
<dbReference type="Pfam" id="PF02518">
    <property type="entry name" value="HATPase_c"/>
    <property type="match status" value="1"/>
</dbReference>
<keyword evidence="9 17" id="KW-0418">Kinase</keyword>
<evidence type="ECO:0000256" key="11">
    <source>
        <dbReference type="ARBA" id="ARBA00022989"/>
    </source>
</evidence>
<dbReference type="Pfam" id="PF14689">
    <property type="entry name" value="SPOB_a"/>
    <property type="match status" value="1"/>
</dbReference>
<dbReference type="GO" id="GO:0005886">
    <property type="term" value="C:plasma membrane"/>
    <property type="evidence" value="ECO:0007669"/>
    <property type="project" value="UniProtKB-SubCell"/>
</dbReference>
<evidence type="ECO:0000256" key="4">
    <source>
        <dbReference type="ARBA" id="ARBA00022475"/>
    </source>
</evidence>
<comment type="caution">
    <text evidence="17">The sequence shown here is derived from an EMBL/GenBank/DDBJ whole genome shotgun (WGS) entry which is preliminary data.</text>
</comment>
<dbReference type="InterPro" id="IPR039506">
    <property type="entry name" value="SPOB_a"/>
</dbReference>
<dbReference type="PROSITE" id="PS50109">
    <property type="entry name" value="HIS_KIN"/>
    <property type="match status" value="1"/>
</dbReference>
<evidence type="ECO:0000313" key="18">
    <source>
        <dbReference type="Proteomes" id="UP000033451"/>
    </source>
</evidence>
<dbReference type="SMART" id="SM00091">
    <property type="entry name" value="PAS"/>
    <property type="match status" value="1"/>
</dbReference>
<evidence type="ECO:0000259" key="15">
    <source>
        <dbReference type="PROSITE" id="PS50109"/>
    </source>
</evidence>
<dbReference type="Proteomes" id="UP000033451">
    <property type="component" value="Unassembled WGS sequence"/>
</dbReference>
<evidence type="ECO:0000256" key="13">
    <source>
        <dbReference type="ARBA" id="ARBA00023136"/>
    </source>
</evidence>
<evidence type="ECO:0000256" key="3">
    <source>
        <dbReference type="ARBA" id="ARBA00012438"/>
    </source>
</evidence>
<dbReference type="PANTHER" id="PTHR44936">
    <property type="entry name" value="SENSOR PROTEIN CREC"/>
    <property type="match status" value="1"/>
</dbReference>
<organism evidence="17 18">
    <name type="scientific">Microbacterium ginsengisoli</name>
    <dbReference type="NCBI Taxonomy" id="400772"/>
    <lineage>
        <taxon>Bacteria</taxon>
        <taxon>Bacillati</taxon>
        <taxon>Actinomycetota</taxon>
        <taxon>Actinomycetes</taxon>
        <taxon>Micrococcales</taxon>
        <taxon>Microbacteriaceae</taxon>
        <taxon>Microbacterium</taxon>
    </lineage>
</organism>
<evidence type="ECO:0000256" key="8">
    <source>
        <dbReference type="ARBA" id="ARBA00022741"/>
    </source>
</evidence>
<dbReference type="InterPro" id="IPR013767">
    <property type="entry name" value="PAS_fold"/>
</dbReference>
<dbReference type="GO" id="GO:0006355">
    <property type="term" value="P:regulation of DNA-templated transcription"/>
    <property type="evidence" value="ECO:0007669"/>
    <property type="project" value="InterPro"/>
</dbReference>
<keyword evidence="6 17" id="KW-0808">Transferase</keyword>
<keyword evidence="8" id="KW-0547">Nucleotide-binding</keyword>
<keyword evidence="10" id="KW-0067">ATP-binding</keyword>
<evidence type="ECO:0000256" key="9">
    <source>
        <dbReference type="ARBA" id="ARBA00022777"/>
    </source>
</evidence>
<dbReference type="InterPro" id="IPR005467">
    <property type="entry name" value="His_kinase_dom"/>
</dbReference>
<sequence>MRKISSQILLAQVVILTASMAFGFLLLTQTVRANLDRDFEARAAAIAQTVASVPMVQQCMVPGAAAACAGQLQEYATATMSSTGASYVVLIDMQGIRHSHPDPSLVGQRVSEPVMAADGQVHLGINSGSQGLTANARVPLFSPADVVIGEVSVGIQESSVSSELVRELPSYGLWFAVALLFGAVASWFVARRMKKRTFGLELDEIARLLQEREATLHGIREGVLALDPAGRISVVNDAARRLLNLPDAAAGRPLVEVVAAGELRDILIDPSVGVDELFVTSELCLVVNRMPVVLRGKPHGTVITLRDRTDLEGLARELDGQRSLTESLRAQQHEFTNRLHAIAGLLELDRPVDALSYLNELRGTSADFDESVRSRIAVPQIVGLLLGKAAEASERGVELVIAPDSHLDADARHVQALTTVLGNMIDNAFDALMPVAAPRFVEVRIVESPVAIEVSVADNGIGIPESERPQVFDRGFTTKRSAHSTHGGLGLALVMNAVTRIGGTVEVEVDGGTRFTVTLPTAVAAEVGG</sequence>
<evidence type="ECO:0000256" key="14">
    <source>
        <dbReference type="SAM" id="Phobius"/>
    </source>
</evidence>
<dbReference type="PANTHER" id="PTHR44936:SF9">
    <property type="entry name" value="SENSOR PROTEIN CREC"/>
    <property type="match status" value="1"/>
</dbReference>
<dbReference type="InterPro" id="IPR036890">
    <property type="entry name" value="HATPase_C_sf"/>
</dbReference>
<dbReference type="STRING" id="400772.RR49_01583"/>
<evidence type="ECO:0000256" key="10">
    <source>
        <dbReference type="ARBA" id="ARBA00022840"/>
    </source>
</evidence>